<evidence type="ECO:0000313" key="2">
    <source>
        <dbReference type="Proteomes" id="UP000024404"/>
    </source>
</evidence>
<reference evidence="1" key="2">
    <citation type="submission" date="2022-06" db="UniProtKB">
        <authorList>
            <consortium name="EnsemblMetazoa"/>
        </authorList>
    </citation>
    <scope>IDENTIFICATION</scope>
</reference>
<dbReference type="Proteomes" id="UP000024404">
    <property type="component" value="Unassembled WGS sequence"/>
</dbReference>
<keyword evidence="2" id="KW-1185">Reference proteome</keyword>
<name>A0A8R1TPB4_ONCVO</name>
<reference evidence="2" key="1">
    <citation type="submission" date="2013-10" db="EMBL/GenBank/DDBJ databases">
        <title>Genome sequencing of Onchocerca volvulus.</title>
        <authorList>
            <person name="Cotton J."/>
            <person name="Tsai J."/>
            <person name="Stanley E."/>
            <person name="Tracey A."/>
            <person name="Holroyd N."/>
            <person name="Lustigman S."/>
            <person name="Berriman M."/>
        </authorList>
    </citation>
    <scope>NUCLEOTIDE SEQUENCE</scope>
</reference>
<dbReference type="AlphaFoldDB" id="A0A8R1TPB4"/>
<evidence type="ECO:0000313" key="1">
    <source>
        <dbReference type="EnsemblMetazoa" id="OVOC175.1"/>
    </source>
</evidence>
<proteinExistence type="predicted"/>
<sequence>MSLRDPPSINKGVLTIESLSTDVIPRSQLVILVSRTTEQERRTPNNFTVKKIENRIQEATIIVTVIEDLRQFWSSQPDSKQRPKDYSPLLYQLSYGWLDRLAGPKIVADLL</sequence>
<dbReference type="EMBL" id="CMVM020000019">
    <property type="status" value="NOT_ANNOTATED_CDS"/>
    <property type="molecule type" value="Genomic_DNA"/>
</dbReference>
<organism evidence="1 2">
    <name type="scientific">Onchocerca volvulus</name>
    <dbReference type="NCBI Taxonomy" id="6282"/>
    <lineage>
        <taxon>Eukaryota</taxon>
        <taxon>Metazoa</taxon>
        <taxon>Ecdysozoa</taxon>
        <taxon>Nematoda</taxon>
        <taxon>Chromadorea</taxon>
        <taxon>Rhabditida</taxon>
        <taxon>Spirurina</taxon>
        <taxon>Spiruromorpha</taxon>
        <taxon>Filarioidea</taxon>
        <taxon>Onchocercidae</taxon>
        <taxon>Onchocerca</taxon>
    </lineage>
</organism>
<dbReference type="EnsemblMetazoa" id="OVOC175.1">
    <property type="protein sequence ID" value="OVOC175.1"/>
    <property type="gene ID" value="WBGene00236984"/>
</dbReference>
<accession>A0A8R1TPB4</accession>
<protein>
    <submittedName>
        <fullName evidence="1">Uncharacterized protein</fullName>
    </submittedName>
</protein>